<gene>
    <name evidence="1" type="ORF">SAMN06296028_109101</name>
</gene>
<dbReference type="GO" id="GO:0016491">
    <property type="term" value="F:oxidoreductase activity"/>
    <property type="evidence" value="ECO:0007669"/>
    <property type="project" value="InterPro"/>
</dbReference>
<keyword evidence="2" id="KW-1185">Reference proteome</keyword>
<dbReference type="PANTHER" id="PTHR43821">
    <property type="entry name" value="NAD(P)H NITROREDUCTASE YDJA-RELATED"/>
    <property type="match status" value="1"/>
</dbReference>
<organism evidence="1 2">
    <name type="scientific">Kocuria marina subsp. indica</name>
    <dbReference type="NCBI Taxonomy" id="1049583"/>
    <lineage>
        <taxon>Bacteria</taxon>
        <taxon>Bacillati</taxon>
        <taxon>Actinomycetota</taxon>
        <taxon>Actinomycetes</taxon>
        <taxon>Micrococcales</taxon>
        <taxon>Micrococcaceae</taxon>
        <taxon>Kocuria</taxon>
    </lineage>
</organism>
<accession>A0A1X7D8T1</accession>
<evidence type="ECO:0000313" key="1">
    <source>
        <dbReference type="EMBL" id="SMF10874.1"/>
    </source>
</evidence>
<dbReference type="InterPro" id="IPR000415">
    <property type="entry name" value="Nitroreductase-like"/>
</dbReference>
<dbReference type="PANTHER" id="PTHR43821:SF1">
    <property type="entry name" value="NAD(P)H NITROREDUCTASE YDJA-RELATED"/>
    <property type="match status" value="1"/>
</dbReference>
<proteinExistence type="predicted"/>
<protein>
    <submittedName>
        <fullName evidence="1">Nitroreductase family protein</fullName>
    </submittedName>
</protein>
<dbReference type="EMBL" id="FXAC01000009">
    <property type="protein sequence ID" value="SMF10874.1"/>
    <property type="molecule type" value="Genomic_DNA"/>
</dbReference>
<dbReference type="Gene3D" id="3.40.109.10">
    <property type="entry name" value="NADH Oxidase"/>
    <property type="match status" value="1"/>
</dbReference>
<dbReference type="AlphaFoldDB" id="A0A1X7D8T1"/>
<dbReference type="SUPFAM" id="SSF55469">
    <property type="entry name" value="FMN-dependent nitroreductase-like"/>
    <property type="match status" value="1"/>
</dbReference>
<reference evidence="2" key="1">
    <citation type="submission" date="2017-04" db="EMBL/GenBank/DDBJ databases">
        <authorList>
            <person name="Varghese N."/>
            <person name="Submissions S."/>
        </authorList>
    </citation>
    <scope>NUCLEOTIDE SEQUENCE [LARGE SCALE GENOMIC DNA]</scope>
    <source>
        <strain evidence="2">NIO-1021</strain>
    </source>
</reference>
<dbReference type="Proteomes" id="UP000192929">
    <property type="component" value="Unassembled WGS sequence"/>
</dbReference>
<evidence type="ECO:0000313" key="2">
    <source>
        <dbReference type="Proteomes" id="UP000192929"/>
    </source>
</evidence>
<sequence length="221" mass="24341">MTPSRNVLIPACGAEGDKMGVMSTTLLRVLSQRRPASVLTQEAPRREELEAILRAAAGAKYDERPTGWRVVATSGQAASLLAAAMAGLTSVPTLSGPVPRLKGRKIRVLAAYRGSLQWASRGGVALAIIFRHHPELPQSKKDQRGDVYAARGILEAAFYAQGWATVWSHREPYDRDVVREFYGLDEHEEILGWLFVGRAASNNIPARAINLPPRELEIRYM</sequence>
<name>A0A1X7D8T1_9MICC</name>
<dbReference type="InterPro" id="IPR052530">
    <property type="entry name" value="NAD(P)H_nitroreductase"/>
</dbReference>